<gene>
    <name evidence="1" type="ORF">HQ865_22780</name>
</gene>
<dbReference type="EMBL" id="CP054139">
    <property type="protein sequence ID" value="QKJ32468.1"/>
    <property type="molecule type" value="Genomic_DNA"/>
</dbReference>
<accession>A0A7D4PWH6</accession>
<protein>
    <submittedName>
        <fullName evidence="1">Uncharacterized protein</fullName>
    </submittedName>
</protein>
<evidence type="ECO:0000313" key="1">
    <source>
        <dbReference type="EMBL" id="QKJ32468.1"/>
    </source>
</evidence>
<reference evidence="1 2" key="1">
    <citation type="submission" date="2020-05" db="EMBL/GenBank/DDBJ databases">
        <title>Mucilaginibacter mali sp. nov.</title>
        <authorList>
            <person name="Kim H.S."/>
            <person name="Lee K.C."/>
            <person name="Suh M.K."/>
            <person name="Kim J.-S."/>
            <person name="Han K.-I."/>
            <person name="Eom M.K."/>
            <person name="Shin Y.K."/>
            <person name="Lee J.-S."/>
        </authorList>
    </citation>
    <scope>NUCLEOTIDE SEQUENCE [LARGE SCALE GENOMIC DNA]</scope>
    <source>
        <strain evidence="1 2">G2-14</strain>
    </source>
</reference>
<dbReference type="RefSeq" id="WP_173417118.1">
    <property type="nucleotide sequence ID" value="NZ_CP054139.1"/>
</dbReference>
<keyword evidence="2" id="KW-1185">Reference proteome</keyword>
<organism evidence="1 2">
    <name type="scientific">Mucilaginibacter mali</name>
    <dbReference type="NCBI Taxonomy" id="2740462"/>
    <lineage>
        <taxon>Bacteria</taxon>
        <taxon>Pseudomonadati</taxon>
        <taxon>Bacteroidota</taxon>
        <taxon>Sphingobacteriia</taxon>
        <taxon>Sphingobacteriales</taxon>
        <taxon>Sphingobacteriaceae</taxon>
        <taxon>Mucilaginibacter</taxon>
    </lineage>
</organism>
<sequence>MQKKPQARTRGRRPRYLTPEQAKAILDFLERPELPEHDSPFKLYFNGRLIASAGTTNPKPDRNEND</sequence>
<proteinExistence type="predicted"/>
<dbReference type="AlphaFoldDB" id="A0A7D4PWH6"/>
<evidence type="ECO:0000313" key="2">
    <source>
        <dbReference type="Proteomes" id="UP000505355"/>
    </source>
</evidence>
<name>A0A7D4PWH6_9SPHI</name>
<dbReference type="KEGG" id="mmab:HQ865_22780"/>
<dbReference type="Proteomes" id="UP000505355">
    <property type="component" value="Chromosome"/>
</dbReference>